<dbReference type="GO" id="GO:0090729">
    <property type="term" value="F:toxin activity"/>
    <property type="evidence" value="ECO:0007669"/>
    <property type="project" value="UniProtKB-KW"/>
</dbReference>
<feature type="signal peptide" evidence="6">
    <location>
        <begin position="1"/>
        <end position="20"/>
    </location>
</feature>
<feature type="chain" id="PRO_5019792961" evidence="6">
    <location>
        <begin position="21"/>
        <end position="86"/>
    </location>
</feature>
<proteinExistence type="predicted"/>
<dbReference type="EMBL" id="HAGS01000238">
    <property type="protein sequence ID" value="SMD46868.1"/>
    <property type="molecule type" value="Transcribed_RNA"/>
</dbReference>
<name>A0A482Z9D8_9ARAC</name>
<keyword evidence="4 6" id="KW-0732">Signal</keyword>
<evidence type="ECO:0000256" key="6">
    <source>
        <dbReference type="SAM" id="SignalP"/>
    </source>
</evidence>
<evidence type="ECO:0000313" key="7">
    <source>
        <dbReference type="EMBL" id="SMD46868.1"/>
    </source>
</evidence>
<dbReference type="AlphaFoldDB" id="A0A482Z9D8"/>
<reference evidence="7" key="1">
    <citation type="submission" date="2017-03" db="EMBL/GenBank/DDBJ databases">
        <authorList>
            <person name="QRISCLOUD D."/>
        </authorList>
    </citation>
    <scope>NUCLEOTIDE SEQUENCE</scope>
</reference>
<dbReference type="InterPro" id="IPR019553">
    <property type="entry name" value="Spider_toxin_CSTX_knottin"/>
</dbReference>
<evidence type="ECO:0000256" key="1">
    <source>
        <dbReference type="ARBA" id="ARBA00004613"/>
    </source>
</evidence>
<evidence type="ECO:0000256" key="3">
    <source>
        <dbReference type="ARBA" id="ARBA00022656"/>
    </source>
</evidence>
<keyword evidence="2" id="KW-0964">Secreted</keyword>
<dbReference type="Pfam" id="PF10530">
    <property type="entry name" value="Toxin_35"/>
    <property type="match status" value="1"/>
</dbReference>
<evidence type="ECO:0000256" key="5">
    <source>
        <dbReference type="ARBA" id="ARBA00023157"/>
    </source>
</evidence>
<evidence type="ECO:0000256" key="4">
    <source>
        <dbReference type="ARBA" id="ARBA00022729"/>
    </source>
</evidence>
<reference evidence="7" key="2">
    <citation type="submission" date="2019-04" db="EMBL/GenBank/DDBJ databases">
        <title>Unravelling the molecular evolution of spider venoms.</title>
        <authorList>
            <person name="Pineda S."/>
        </authorList>
    </citation>
    <scope>NUCLEOTIDE SEQUENCE</scope>
</reference>
<protein>
    <submittedName>
        <fullName evidence="7">U17-Lycotoxin-Lsp1a_1</fullName>
    </submittedName>
</protein>
<accession>A0A482Z9D8</accession>
<organism evidence="7">
    <name type="scientific">Lycosa sp. SGP-2016</name>
    <dbReference type="NCBI Taxonomy" id="1905177"/>
    <lineage>
        <taxon>Eukaryota</taxon>
        <taxon>Metazoa</taxon>
        <taxon>Ecdysozoa</taxon>
        <taxon>Arthropoda</taxon>
        <taxon>Chelicerata</taxon>
        <taxon>Arachnida</taxon>
        <taxon>Araneae</taxon>
        <taxon>Araneomorphae</taxon>
        <taxon>Entelegynae</taxon>
        <taxon>Lycosoidea</taxon>
        <taxon>Lycosidae</taxon>
        <taxon>Lycosa</taxon>
    </lineage>
</organism>
<dbReference type="GO" id="GO:0005576">
    <property type="term" value="C:extracellular region"/>
    <property type="evidence" value="ECO:0007669"/>
    <property type="project" value="UniProtKB-SubCell"/>
</dbReference>
<keyword evidence="3" id="KW-0800">Toxin</keyword>
<sequence>MKIIIFTGLVLFAVVSLIDAAPQNERACLPEYEECVKAPGNCCSNLSCDCYIRYKNKVQIGRNCFCLEKGVVYKRGICPHEMAHSD</sequence>
<keyword evidence="5" id="KW-1015">Disulfide bond</keyword>
<evidence type="ECO:0000256" key="2">
    <source>
        <dbReference type="ARBA" id="ARBA00022525"/>
    </source>
</evidence>
<comment type="subcellular location">
    <subcellularLocation>
        <location evidence="1">Secreted</location>
    </subcellularLocation>
</comment>